<dbReference type="RefSeq" id="WP_078747000.1">
    <property type="nucleotide sequence ID" value="NZ_CP137850.1"/>
</dbReference>
<dbReference type="STRING" id="171291.SAMN02745154_00253"/>
<dbReference type="InterPro" id="IPR020598">
    <property type="entry name" value="rRNA_Ade_methylase_Trfase_N"/>
</dbReference>
<sequence length="260" mass="30212">MKTNTKEIYAKKKFGQNFLKDQNILNKIVNVFDINNQDVIEIGPGRGALTKQLLNKVNHLTAFEIDQDMIDVLNSEIHDNKLTLIHKDFLEADLSDFNNVYLIANIPYYITTDILFKIFDYKDKFQGILIMVQKEVAQRICAKKNTKEYSKLSVTAQYLADCKLEFIVPRNCFSPAPKVDSAIISLVFKPDIDNNEWNKLKDFFKLCFANKRKKLSYSLKEKYPATKVFESITALGYDDNIRIQQLDIDEIITLYKLLEK</sequence>
<dbReference type="SMART" id="SM00650">
    <property type="entry name" value="rADc"/>
    <property type="match status" value="1"/>
</dbReference>
<evidence type="ECO:0000313" key="11">
    <source>
        <dbReference type="Proteomes" id="UP000190389"/>
    </source>
</evidence>
<keyword evidence="6 7" id="KW-0694">RNA-binding</keyword>
<feature type="binding site" evidence="7 8">
    <location>
        <position position="64"/>
    </location>
    <ligand>
        <name>S-adenosyl-L-methionine</name>
        <dbReference type="ChEBI" id="CHEBI:59789"/>
    </ligand>
</feature>
<dbReference type="HAMAP" id="MF_00607">
    <property type="entry name" value="16SrRNA_methyltr_A"/>
    <property type="match status" value="1"/>
</dbReference>
<proteinExistence type="inferred from homology"/>
<dbReference type="GO" id="GO:0052908">
    <property type="term" value="F:16S rRNA (adenine(1518)-N(6)/adenine(1519)-N(6))-dimethyltransferase activity"/>
    <property type="evidence" value="ECO:0007669"/>
    <property type="project" value="UniProtKB-EC"/>
</dbReference>
<dbReference type="NCBIfam" id="TIGR00755">
    <property type="entry name" value="ksgA"/>
    <property type="match status" value="1"/>
</dbReference>
<dbReference type="Gene3D" id="3.40.50.150">
    <property type="entry name" value="Vaccinia Virus protein VP39"/>
    <property type="match status" value="1"/>
</dbReference>
<dbReference type="PANTHER" id="PTHR11727:SF7">
    <property type="entry name" value="DIMETHYLADENOSINE TRANSFERASE-RELATED"/>
    <property type="match status" value="1"/>
</dbReference>
<feature type="binding site" evidence="7 8">
    <location>
        <position position="17"/>
    </location>
    <ligand>
        <name>S-adenosyl-L-methionine</name>
        <dbReference type="ChEBI" id="CHEBI:59789"/>
    </ligand>
</feature>
<comment type="catalytic activity">
    <reaction evidence="7">
        <text>adenosine(1518)/adenosine(1519) in 16S rRNA + 4 S-adenosyl-L-methionine = N(6)-dimethyladenosine(1518)/N(6)-dimethyladenosine(1519) in 16S rRNA + 4 S-adenosyl-L-homocysteine + 4 H(+)</text>
        <dbReference type="Rhea" id="RHEA:19609"/>
        <dbReference type="Rhea" id="RHEA-COMP:10232"/>
        <dbReference type="Rhea" id="RHEA-COMP:10233"/>
        <dbReference type="ChEBI" id="CHEBI:15378"/>
        <dbReference type="ChEBI" id="CHEBI:57856"/>
        <dbReference type="ChEBI" id="CHEBI:59789"/>
        <dbReference type="ChEBI" id="CHEBI:74411"/>
        <dbReference type="ChEBI" id="CHEBI:74493"/>
        <dbReference type="EC" id="2.1.1.182"/>
    </reaction>
</comment>
<dbReference type="GO" id="GO:0005829">
    <property type="term" value="C:cytosol"/>
    <property type="evidence" value="ECO:0007669"/>
    <property type="project" value="TreeGrafter"/>
</dbReference>
<name>A0A1T4KYL2_9BACT</name>
<protein>
    <recommendedName>
        <fullName evidence="7">Ribosomal RNA small subunit methyltransferase A</fullName>
        <ecNumber evidence="7">2.1.1.182</ecNumber>
    </recommendedName>
    <alternativeName>
        <fullName evidence="7">16S rRNA (adenine(1518)-N(6)/adenine(1519)-N(6))-dimethyltransferase</fullName>
    </alternativeName>
    <alternativeName>
        <fullName evidence="7">16S rRNA dimethyladenosine transferase</fullName>
    </alternativeName>
    <alternativeName>
        <fullName evidence="7">16S rRNA dimethylase</fullName>
    </alternativeName>
    <alternativeName>
        <fullName evidence="7">S-adenosylmethionine-6-N', N'-adenosyl(rRNA) dimethyltransferase</fullName>
    </alternativeName>
</protein>
<dbReference type="EMBL" id="FUXF01000005">
    <property type="protein sequence ID" value="SJZ47516.1"/>
    <property type="molecule type" value="Genomic_DNA"/>
</dbReference>
<dbReference type="PROSITE" id="PS51689">
    <property type="entry name" value="SAM_RNA_A_N6_MT"/>
    <property type="match status" value="1"/>
</dbReference>
<keyword evidence="5 7" id="KW-0949">S-adenosyl-L-methionine</keyword>
<dbReference type="PROSITE" id="PS01131">
    <property type="entry name" value="RRNA_A_DIMETH"/>
    <property type="match status" value="1"/>
</dbReference>
<comment type="subcellular location">
    <subcellularLocation>
        <location evidence="7">Cytoplasm</location>
    </subcellularLocation>
</comment>
<organism evidence="10 11">
    <name type="scientific">Mycoplasmopsis verecunda</name>
    <dbReference type="NCBI Taxonomy" id="171291"/>
    <lineage>
        <taxon>Bacteria</taxon>
        <taxon>Bacillati</taxon>
        <taxon>Mycoplasmatota</taxon>
        <taxon>Mycoplasmoidales</taxon>
        <taxon>Metamycoplasmataceae</taxon>
        <taxon>Mycoplasmopsis</taxon>
    </lineage>
</organism>
<keyword evidence="2 7" id="KW-0698">rRNA processing</keyword>
<keyword evidence="1 7" id="KW-0963">Cytoplasm</keyword>
<comment type="function">
    <text evidence="7">Specifically dimethylates two adjacent adenosines (A1518 and A1519) in the loop of a conserved hairpin near the 3'-end of 16S rRNA in the 30S particle. May play a critical role in biogenesis of 30S subunits.</text>
</comment>
<evidence type="ECO:0000256" key="8">
    <source>
        <dbReference type="PROSITE-ProRule" id="PRU01026"/>
    </source>
</evidence>
<evidence type="ECO:0000256" key="6">
    <source>
        <dbReference type="ARBA" id="ARBA00022884"/>
    </source>
</evidence>
<feature type="binding site" evidence="7 8">
    <location>
        <position position="105"/>
    </location>
    <ligand>
        <name>S-adenosyl-L-methionine</name>
        <dbReference type="ChEBI" id="CHEBI:59789"/>
    </ligand>
</feature>
<keyword evidence="4 7" id="KW-0808">Transferase</keyword>
<feature type="binding site" evidence="7 8">
    <location>
        <position position="19"/>
    </location>
    <ligand>
        <name>S-adenosyl-L-methionine</name>
        <dbReference type="ChEBI" id="CHEBI:59789"/>
    </ligand>
</feature>
<dbReference type="PANTHER" id="PTHR11727">
    <property type="entry name" value="DIMETHYLADENOSINE TRANSFERASE"/>
    <property type="match status" value="1"/>
</dbReference>
<comment type="similarity">
    <text evidence="7">Belongs to the class I-like SAM-binding methyltransferase superfamily. rRNA adenine N(6)-methyltransferase family. RsmA subfamily.</text>
</comment>
<evidence type="ECO:0000256" key="1">
    <source>
        <dbReference type="ARBA" id="ARBA00022490"/>
    </source>
</evidence>
<dbReference type="OrthoDB" id="9814755at2"/>
<keyword evidence="3 7" id="KW-0489">Methyltransferase</keyword>
<gene>
    <name evidence="7" type="primary">rsmA</name>
    <name evidence="7" type="synonym">ksgA</name>
    <name evidence="10" type="ORF">SAMN02745154_00253</name>
</gene>
<dbReference type="Gene3D" id="1.10.8.100">
    <property type="entry name" value="Ribosomal RNA adenine dimethylase-like, domain 2"/>
    <property type="match status" value="1"/>
</dbReference>
<dbReference type="SUPFAM" id="SSF53335">
    <property type="entry name" value="S-adenosyl-L-methionine-dependent methyltransferases"/>
    <property type="match status" value="1"/>
</dbReference>
<evidence type="ECO:0000313" key="10">
    <source>
        <dbReference type="EMBL" id="SJZ47516.1"/>
    </source>
</evidence>
<evidence type="ECO:0000256" key="2">
    <source>
        <dbReference type="ARBA" id="ARBA00022552"/>
    </source>
</evidence>
<dbReference type="InterPro" id="IPR011530">
    <property type="entry name" value="rRNA_adenine_dimethylase"/>
</dbReference>
<feature type="binding site" evidence="7 8">
    <location>
        <position position="43"/>
    </location>
    <ligand>
        <name>S-adenosyl-L-methionine</name>
        <dbReference type="ChEBI" id="CHEBI:59789"/>
    </ligand>
</feature>
<dbReference type="EC" id="2.1.1.182" evidence="7"/>
<dbReference type="Proteomes" id="UP000190389">
    <property type="component" value="Unassembled WGS sequence"/>
</dbReference>
<evidence type="ECO:0000256" key="7">
    <source>
        <dbReference type="HAMAP-Rule" id="MF_00607"/>
    </source>
</evidence>
<feature type="binding site" evidence="7 8">
    <location>
        <position position="88"/>
    </location>
    <ligand>
        <name>S-adenosyl-L-methionine</name>
        <dbReference type="ChEBI" id="CHEBI:59789"/>
    </ligand>
</feature>
<keyword evidence="11" id="KW-1185">Reference proteome</keyword>
<dbReference type="InterPro" id="IPR023165">
    <property type="entry name" value="rRNA_Ade_diMease-like_C"/>
</dbReference>
<dbReference type="InterPro" id="IPR029063">
    <property type="entry name" value="SAM-dependent_MTases_sf"/>
</dbReference>
<accession>A0A1T4KYL2</accession>
<reference evidence="11" key="1">
    <citation type="submission" date="2017-02" db="EMBL/GenBank/DDBJ databases">
        <authorList>
            <person name="Varghese N."/>
            <person name="Submissions S."/>
        </authorList>
    </citation>
    <scope>NUCLEOTIDE SEQUENCE [LARGE SCALE GENOMIC DNA]</scope>
    <source>
        <strain evidence="11">ATCC 27862</strain>
    </source>
</reference>
<evidence type="ECO:0000256" key="4">
    <source>
        <dbReference type="ARBA" id="ARBA00022679"/>
    </source>
</evidence>
<dbReference type="InterPro" id="IPR001737">
    <property type="entry name" value="KsgA/Erm"/>
</dbReference>
<dbReference type="AlphaFoldDB" id="A0A1T4KYL2"/>
<evidence type="ECO:0000259" key="9">
    <source>
        <dbReference type="SMART" id="SM00650"/>
    </source>
</evidence>
<dbReference type="InterPro" id="IPR020596">
    <property type="entry name" value="rRNA_Ade_Mease_Trfase_CS"/>
</dbReference>
<evidence type="ECO:0000256" key="5">
    <source>
        <dbReference type="ARBA" id="ARBA00022691"/>
    </source>
</evidence>
<dbReference type="GO" id="GO:0003723">
    <property type="term" value="F:RNA binding"/>
    <property type="evidence" value="ECO:0007669"/>
    <property type="project" value="UniProtKB-UniRule"/>
</dbReference>
<dbReference type="Pfam" id="PF00398">
    <property type="entry name" value="RrnaAD"/>
    <property type="match status" value="1"/>
</dbReference>
<dbReference type="FunFam" id="3.40.50.150:FF:000023">
    <property type="entry name" value="Ribosomal RNA small subunit methyltransferase A"/>
    <property type="match status" value="1"/>
</dbReference>
<feature type="domain" description="Ribosomal RNA adenine methylase transferase N-terminal" evidence="9">
    <location>
        <begin position="24"/>
        <end position="190"/>
    </location>
</feature>
<evidence type="ECO:0000256" key="3">
    <source>
        <dbReference type="ARBA" id="ARBA00022603"/>
    </source>
</evidence>